<gene>
    <name evidence="4" type="ORF">cyc_08967</name>
</gene>
<name>A0A1D3DAQ8_9EIME</name>
<dbReference type="Gene3D" id="3.30.470.10">
    <property type="match status" value="1"/>
</dbReference>
<dbReference type="PANTHER" id="PTHR11825">
    <property type="entry name" value="SUBGROUP IIII AMINOTRANSFERASE"/>
    <property type="match status" value="1"/>
</dbReference>
<dbReference type="GO" id="GO:0005739">
    <property type="term" value="C:mitochondrion"/>
    <property type="evidence" value="ECO:0007669"/>
    <property type="project" value="TreeGrafter"/>
</dbReference>
<dbReference type="VEuPathDB" id="ToxoDB:LOC34624521"/>
<dbReference type="PANTHER" id="PTHR11825:SF44">
    <property type="entry name" value="BRANCHED-CHAIN-AMINO-ACID AMINOTRANSFERASE"/>
    <property type="match status" value="1"/>
</dbReference>
<dbReference type="GO" id="GO:0009099">
    <property type="term" value="P:L-valine biosynthetic process"/>
    <property type="evidence" value="ECO:0007669"/>
    <property type="project" value="TreeGrafter"/>
</dbReference>
<keyword evidence="4" id="KW-0808">Transferase</keyword>
<keyword evidence="4" id="KW-0032">Aminotransferase</keyword>
<dbReference type="VEuPathDB" id="ToxoDB:cyc_08967"/>
<dbReference type="InterPro" id="IPR043131">
    <property type="entry name" value="BCAT-like_N"/>
</dbReference>
<evidence type="ECO:0000256" key="2">
    <source>
        <dbReference type="ARBA" id="ARBA00009320"/>
    </source>
</evidence>
<reference evidence="4 5" key="1">
    <citation type="journal article" date="2016" name="BMC Genomics">
        <title>Comparative genomics reveals Cyclospora cayetanensis possesses coccidia-like metabolism and invasion components but unique surface antigens.</title>
        <authorList>
            <person name="Liu S."/>
            <person name="Wang L."/>
            <person name="Zheng H."/>
            <person name="Xu Z."/>
            <person name="Roellig D.M."/>
            <person name="Li N."/>
            <person name="Frace M.A."/>
            <person name="Tang K."/>
            <person name="Arrowood M.J."/>
            <person name="Moss D.M."/>
            <person name="Zhang L."/>
            <person name="Feng Y."/>
            <person name="Xiao L."/>
        </authorList>
    </citation>
    <scope>NUCLEOTIDE SEQUENCE [LARGE SCALE GENOMIC DNA]</scope>
    <source>
        <strain evidence="4 5">CHN_HEN01</strain>
    </source>
</reference>
<comment type="cofactor">
    <cofactor evidence="1">
        <name>pyridoxal 5'-phosphate</name>
        <dbReference type="ChEBI" id="CHEBI:597326"/>
    </cofactor>
</comment>
<sequence>MQKGVYGKDAEWLQDTERGEMASFEAAQPKAVETGGHMCGLVGGLEARMRMVEALERVVWHVICKKKAVEGASRLQPFSLQQLSIEPRIGDRPPVPPTKGLGFASTYSSMMCEADWSDQTGWLPPKILPLRELALHPGSTALHYGISCLEGLKASKSREGRLLLFRPEDHIQRFILSAERLALPTVESKPFLELLKRFVQIEEAYVPAERGCSLYLRPLLFSTYVRCAQTESRIE</sequence>
<evidence type="ECO:0000313" key="4">
    <source>
        <dbReference type="EMBL" id="OEH80520.1"/>
    </source>
</evidence>
<protein>
    <submittedName>
        <fullName evidence="4">Branched-chain-amino-acid aminotransferase</fullName>
    </submittedName>
</protein>
<dbReference type="EMBL" id="JROU02000053">
    <property type="protein sequence ID" value="OEH80520.1"/>
    <property type="molecule type" value="Genomic_DNA"/>
</dbReference>
<organism evidence="4 5">
    <name type="scientific">Cyclospora cayetanensis</name>
    <dbReference type="NCBI Taxonomy" id="88456"/>
    <lineage>
        <taxon>Eukaryota</taxon>
        <taxon>Sar</taxon>
        <taxon>Alveolata</taxon>
        <taxon>Apicomplexa</taxon>
        <taxon>Conoidasida</taxon>
        <taxon>Coccidia</taxon>
        <taxon>Eucoccidiorida</taxon>
        <taxon>Eimeriorina</taxon>
        <taxon>Eimeriidae</taxon>
        <taxon>Cyclospora</taxon>
    </lineage>
</organism>
<dbReference type="SUPFAM" id="SSF56752">
    <property type="entry name" value="D-aminoacid aminotransferase-like PLP-dependent enzymes"/>
    <property type="match status" value="1"/>
</dbReference>
<keyword evidence="3" id="KW-0663">Pyridoxal phosphate</keyword>
<dbReference type="InterPro" id="IPR036038">
    <property type="entry name" value="Aminotransferase-like"/>
</dbReference>
<dbReference type="GO" id="GO:0004084">
    <property type="term" value="F:branched-chain-amino-acid transaminase activity"/>
    <property type="evidence" value="ECO:0007669"/>
    <property type="project" value="InterPro"/>
</dbReference>
<keyword evidence="5" id="KW-1185">Reference proteome</keyword>
<comment type="caution">
    <text evidence="4">The sequence shown here is derived from an EMBL/GenBank/DDBJ whole genome shotgun (WGS) entry which is preliminary data.</text>
</comment>
<proteinExistence type="inferred from homology"/>
<comment type="similarity">
    <text evidence="2">Belongs to the class-IV pyridoxal-phosphate-dependent aminotransferase family.</text>
</comment>
<dbReference type="GO" id="GO:0009098">
    <property type="term" value="P:L-leucine biosynthetic process"/>
    <property type="evidence" value="ECO:0007669"/>
    <property type="project" value="TreeGrafter"/>
</dbReference>
<dbReference type="InterPro" id="IPR005786">
    <property type="entry name" value="B_amino_transII"/>
</dbReference>
<dbReference type="InParanoid" id="A0A1D3DAQ8"/>
<accession>A0A1D3DAQ8</accession>
<evidence type="ECO:0000256" key="3">
    <source>
        <dbReference type="ARBA" id="ARBA00022898"/>
    </source>
</evidence>
<evidence type="ECO:0000313" key="5">
    <source>
        <dbReference type="Proteomes" id="UP000095192"/>
    </source>
</evidence>
<evidence type="ECO:0000256" key="1">
    <source>
        <dbReference type="ARBA" id="ARBA00001933"/>
    </source>
</evidence>
<dbReference type="Proteomes" id="UP000095192">
    <property type="component" value="Unassembled WGS sequence"/>
</dbReference>
<dbReference type="AlphaFoldDB" id="A0A1D3DAQ8"/>